<name>A0ABT3FPM3_9BACT</name>
<dbReference type="Proteomes" id="UP001207930">
    <property type="component" value="Unassembled WGS sequence"/>
</dbReference>
<dbReference type="Gene3D" id="1.25.40.10">
    <property type="entry name" value="Tetratricopeptide repeat domain"/>
    <property type="match status" value="1"/>
</dbReference>
<protein>
    <recommendedName>
        <fullName evidence="4">Tetratricopeptide repeat protein</fullName>
    </recommendedName>
</protein>
<dbReference type="SUPFAM" id="SSF48452">
    <property type="entry name" value="TPR-like"/>
    <property type="match status" value="1"/>
</dbReference>
<evidence type="ECO:0000313" key="2">
    <source>
        <dbReference type="EMBL" id="MCW1885269.1"/>
    </source>
</evidence>
<comment type="caution">
    <text evidence="2">The sequence shown here is derived from an EMBL/GenBank/DDBJ whole genome shotgun (WGS) entry which is preliminary data.</text>
</comment>
<feature type="region of interest" description="Disordered" evidence="1">
    <location>
        <begin position="33"/>
        <end position="75"/>
    </location>
</feature>
<dbReference type="RefSeq" id="WP_264501226.1">
    <property type="nucleotide sequence ID" value="NZ_JAPDDS010000005.1"/>
</dbReference>
<dbReference type="InterPro" id="IPR011990">
    <property type="entry name" value="TPR-like_helical_dom_sf"/>
</dbReference>
<gene>
    <name evidence="2" type="ORF">OKA04_11060</name>
</gene>
<evidence type="ECO:0000313" key="3">
    <source>
        <dbReference type="Proteomes" id="UP001207930"/>
    </source>
</evidence>
<reference evidence="2 3" key="1">
    <citation type="submission" date="2022-10" db="EMBL/GenBank/DDBJ databases">
        <title>Luteolibacter flavescens strain MCCC 1K03193, whole genome shotgun sequencing project.</title>
        <authorList>
            <person name="Zhao G."/>
            <person name="Shen L."/>
        </authorList>
    </citation>
    <scope>NUCLEOTIDE SEQUENCE [LARGE SCALE GENOMIC DNA]</scope>
    <source>
        <strain evidence="2 3">MCCC 1K03193</strain>
    </source>
</reference>
<accession>A0ABT3FPM3</accession>
<evidence type="ECO:0008006" key="4">
    <source>
        <dbReference type="Google" id="ProtNLM"/>
    </source>
</evidence>
<proteinExistence type="predicted"/>
<sequence length="356" mass="38368">MAVRFPKKAVAWLPLACLLALLMVLSWDRASESSASSDGTADKGGNGLASRLQESRRERPAAKRNRSLSEAMGGSPEDVIEENLSAAQIHAFVSGRNRSMESLLSAFRLGGGKAYLEEALERFPDHPQVIFASLSEAHDPAKRLAVLENLKRVDPGNALGYCLSARGLLDLGKKDEALAELRQMAGKPVNDFTVANAQSDEEAYLSSDYPATKAKMAALFGSTKTEILRLRNLGDSMAKLQAEYESAGDSGSAQEVRDLQIGLGRQLQNSGTIVDALVGMVVEKSALAGLDSAESQARLEEMARQKETLTGNAERIMALMGDPAVEEGDWSLFFDRAKLFGAAAANDWMLEKYPGK</sequence>
<dbReference type="EMBL" id="JAPDDS010000005">
    <property type="protein sequence ID" value="MCW1885269.1"/>
    <property type="molecule type" value="Genomic_DNA"/>
</dbReference>
<evidence type="ECO:0000256" key="1">
    <source>
        <dbReference type="SAM" id="MobiDB-lite"/>
    </source>
</evidence>
<organism evidence="2 3">
    <name type="scientific">Luteolibacter flavescens</name>
    <dbReference type="NCBI Taxonomy" id="1859460"/>
    <lineage>
        <taxon>Bacteria</taxon>
        <taxon>Pseudomonadati</taxon>
        <taxon>Verrucomicrobiota</taxon>
        <taxon>Verrucomicrobiia</taxon>
        <taxon>Verrucomicrobiales</taxon>
        <taxon>Verrucomicrobiaceae</taxon>
        <taxon>Luteolibacter</taxon>
    </lineage>
</organism>
<keyword evidence="3" id="KW-1185">Reference proteome</keyword>